<organism evidence="2 3">
    <name type="scientific">Noviluteimonas gilva</name>
    <dbReference type="NCBI Taxonomy" id="2682097"/>
    <lineage>
        <taxon>Bacteria</taxon>
        <taxon>Pseudomonadati</taxon>
        <taxon>Pseudomonadota</taxon>
        <taxon>Gammaproteobacteria</taxon>
        <taxon>Lysobacterales</taxon>
        <taxon>Lysobacteraceae</taxon>
        <taxon>Noviluteimonas</taxon>
    </lineage>
</organism>
<keyword evidence="1" id="KW-0812">Transmembrane</keyword>
<keyword evidence="3" id="KW-1185">Reference proteome</keyword>
<dbReference type="Proteomes" id="UP000479692">
    <property type="component" value="Unassembled WGS sequence"/>
</dbReference>
<evidence type="ECO:0000313" key="3">
    <source>
        <dbReference type="Proteomes" id="UP000479692"/>
    </source>
</evidence>
<dbReference type="AlphaFoldDB" id="A0A7C9HQ69"/>
<evidence type="ECO:0000256" key="1">
    <source>
        <dbReference type="SAM" id="Phobius"/>
    </source>
</evidence>
<name>A0A7C9HQ69_9GAMM</name>
<sequence length="110" mass="11153">MLTLLVMLFVFVLVLVVPVMIGARMVGAEKTGFWSAVLAVFCLGVLAVIVQTLGLGPIVAFIASAVAGAGMLALILGTTFWRGMAVSVFAAVLQIGVFLVAAGSIAALAS</sequence>
<reference evidence="2 3" key="1">
    <citation type="submission" date="2019-12" db="EMBL/GenBank/DDBJ databases">
        <authorList>
            <person name="Xu J."/>
        </authorList>
    </citation>
    <scope>NUCLEOTIDE SEQUENCE [LARGE SCALE GENOMIC DNA]</scope>
    <source>
        <strain evidence="2 3">HX-5-24</strain>
    </source>
</reference>
<proteinExistence type="predicted"/>
<feature type="transmembrane region" description="Helical" evidence="1">
    <location>
        <begin position="6"/>
        <end position="26"/>
    </location>
</feature>
<feature type="transmembrane region" description="Helical" evidence="1">
    <location>
        <begin position="33"/>
        <end position="52"/>
    </location>
</feature>
<dbReference type="RefSeq" id="WP_156639820.1">
    <property type="nucleotide sequence ID" value="NZ_WOXT01000001.1"/>
</dbReference>
<feature type="transmembrane region" description="Helical" evidence="1">
    <location>
        <begin position="88"/>
        <end position="109"/>
    </location>
</feature>
<keyword evidence="1" id="KW-0472">Membrane</keyword>
<gene>
    <name evidence="2" type="ORF">GN331_01875</name>
</gene>
<protein>
    <submittedName>
        <fullName evidence="2">Uncharacterized protein</fullName>
    </submittedName>
</protein>
<evidence type="ECO:0000313" key="2">
    <source>
        <dbReference type="EMBL" id="MUV12951.1"/>
    </source>
</evidence>
<dbReference type="EMBL" id="WOXT01000001">
    <property type="protein sequence ID" value="MUV12951.1"/>
    <property type="molecule type" value="Genomic_DNA"/>
</dbReference>
<comment type="caution">
    <text evidence="2">The sequence shown here is derived from an EMBL/GenBank/DDBJ whole genome shotgun (WGS) entry which is preliminary data.</text>
</comment>
<keyword evidence="1" id="KW-1133">Transmembrane helix</keyword>
<accession>A0A7C9HQ69</accession>
<feature type="transmembrane region" description="Helical" evidence="1">
    <location>
        <begin position="58"/>
        <end position="81"/>
    </location>
</feature>